<evidence type="ECO:0000313" key="4">
    <source>
        <dbReference type="EMBL" id="CAD8672881.1"/>
    </source>
</evidence>
<feature type="domain" description="TACO1/YebC-like N-terminal" evidence="3">
    <location>
        <begin position="64"/>
        <end position="133"/>
    </location>
</feature>
<reference evidence="4" key="1">
    <citation type="submission" date="2021-01" db="EMBL/GenBank/DDBJ databases">
        <authorList>
            <person name="Corre E."/>
            <person name="Pelletier E."/>
            <person name="Niang G."/>
            <person name="Scheremetjew M."/>
            <person name="Finn R."/>
            <person name="Kale V."/>
            <person name="Holt S."/>
            <person name="Cochrane G."/>
            <person name="Meng A."/>
            <person name="Brown T."/>
            <person name="Cohen L."/>
        </authorList>
    </citation>
    <scope>NUCLEOTIDE SEQUENCE</scope>
    <source>
        <strain evidence="4">CCMP722</strain>
    </source>
</reference>
<dbReference type="NCBIfam" id="TIGR01033">
    <property type="entry name" value="YebC/PmpR family DNA-binding transcriptional regulator"/>
    <property type="match status" value="1"/>
</dbReference>
<dbReference type="PANTHER" id="PTHR12532:SF0">
    <property type="entry name" value="TRANSLATIONAL ACTIVATOR OF CYTOCHROME C OXIDASE 1"/>
    <property type="match status" value="1"/>
</dbReference>
<dbReference type="AlphaFoldDB" id="A0A7S0WM65"/>
<dbReference type="NCBIfam" id="NF009044">
    <property type="entry name" value="PRK12378.1"/>
    <property type="match status" value="1"/>
</dbReference>
<dbReference type="HAMAP" id="MF_00693">
    <property type="entry name" value="Transcrip_reg_TACO1"/>
    <property type="match status" value="1"/>
</dbReference>
<dbReference type="InterPro" id="IPR026564">
    <property type="entry name" value="Transcrip_reg_TACO1-like_dom3"/>
</dbReference>
<evidence type="ECO:0000259" key="2">
    <source>
        <dbReference type="Pfam" id="PF01709"/>
    </source>
</evidence>
<evidence type="ECO:0008006" key="5">
    <source>
        <dbReference type="Google" id="ProtNLM"/>
    </source>
</evidence>
<dbReference type="Gene3D" id="1.10.10.200">
    <property type="match status" value="1"/>
</dbReference>
<evidence type="ECO:0000259" key="3">
    <source>
        <dbReference type="Pfam" id="PF20772"/>
    </source>
</evidence>
<sequence length="306" mass="33053">MATLRALQTVNMVGKLCATGSNQIARLASRKHMAGTALPSKPQLSCNYISRENFRTAPTIMMGRRAAKIANRKGKTDALRAKLYGKFGKQIIAAAKAGGNASPDSNQQLADVLKMARMAGVPRDLIDRNLKKSGDAKQGDFELLTYEAYGHGGIGFIIESLSDNKNRTASDVRDIVKKSGGNMAESGSVMFNFQRQGFLVVKEAEEEALFELALEAGADDVVPDKKGGFRVITESSAFGSVRDALVEGGVEVDPEASGLTLVPLNAIETDDEAYEANVAMLEKLLDNDDVDSVFHNQEMDEEEDEE</sequence>
<dbReference type="InterPro" id="IPR002876">
    <property type="entry name" value="Transcrip_reg_TACO1-like"/>
</dbReference>
<dbReference type="InterPro" id="IPR048300">
    <property type="entry name" value="TACO1_YebC-like_2nd/3rd_dom"/>
</dbReference>
<proteinExistence type="inferred from homology"/>
<feature type="domain" description="TACO1/YebC-like second and third" evidence="2">
    <location>
        <begin position="142"/>
        <end position="296"/>
    </location>
</feature>
<organism evidence="4">
    <name type="scientific">Pyramimonas obovata</name>
    <dbReference type="NCBI Taxonomy" id="1411642"/>
    <lineage>
        <taxon>Eukaryota</taxon>
        <taxon>Viridiplantae</taxon>
        <taxon>Chlorophyta</taxon>
        <taxon>Pyramimonadophyceae</taxon>
        <taxon>Pyramimonadales</taxon>
        <taxon>Pyramimonadaceae</taxon>
        <taxon>Pyramimonas</taxon>
        <taxon>Pyramimonas incertae sedis</taxon>
    </lineage>
</organism>
<dbReference type="InterPro" id="IPR049083">
    <property type="entry name" value="TACO1_YebC_N"/>
</dbReference>
<dbReference type="Gene3D" id="3.30.70.980">
    <property type="match status" value="2"/>
</dbReference>
<dbReference type="GO" id="GO:0009507">
    <property type="term" value="C:chloroplast"/>
    <property type="evidence" value="ECO:0007669"/>
    <property type="project" value="TreeGrafter"/>
</dbReference>
<dbReference type="InterPro" id="IPR017856">
    <property type="entry name" value="Integrase-like_N"/>
</dbReference>
<dbReference type="Pfam" id="PF20772">
    <property type="entry name" value="TACO1_YebC_N"/>
    <property type="match status" value="1"/>
</dbReference>
<comment type="similarity">
    <text evidence="1">Belongs to the TACO1 family.</text>
</comment>
<dbReference type="InterPro" id="IPR029072">
    <property type="entry name" value="YebC-like"/>
</dbReference>
<name>A0A7S0WM65_9CHLO</name>
<dbReference type="SUPFAM" id="SSF75625">
    <property type="entry name" value="YebC-like"/>
    <property type="match status" value="1"/>
</dbReference>
<gene>
    <name evidence="4" type="ORF">POBO1169_LOCUS11527</name>
</gene>
<evidence type="ECO:0000256" key="1">
    <source>
        <dbReference type="ARBA" id="ARBA00008724"/>
    </source>
</evidence>
<protein>
    <recommendedName>
        <fullName evidence="5">Transcriptional regulatory protein</fullName>
    </recommendedName>
</protein>
<dbReference type="EMBL" id="HBFA01022702">
    <property type="protein sequence ID" value="CAD8672881.1"/>
    <property type="molecule type" value="Transcribed_RNA"/>
</dbReference>
<dbReference type="PANTHER" id="PTHR12532">
    <property type="entry name" value="TRANSLATIONAL ACTIVATOR OF CYTOCHROME C OXIDASE 1"/>
    <property type="match status" value="1"/>
</dbReference>
<accession>A0A7S0WM65</accession>
<dbReference type="Pfam" id="PF01709">
    <property type="entry name" value="Transcrip_reg"/>
    <property type="match status" value="1"/>
</dbReference>